<evidence type="ECO:0000313" key="2">
    <source>
        <dbReference type="EMBL" id="GJT77741.1"/>
    </source>
</evidence>
<feature type="region of interest" description="Disordered" evidence="1">
    <location>
        <begin position="225"/>
        <end position="244"/>
    </location>
</feature>
<feature type="region of interest" description="Disordered" evidence="1">
    <location>
        <begin position="181"/>
        <end position="212"/>
    </location>
</feature>
<dbReference type="EMBL" id="BQNB010018739">
    <property type="protein sequence ID" value="GJT77741.1"/>
    <property type="molecule type" value="Genomic_DNA"/>
</dbReference>
<protein>
    <submittedName>
        <fullName evidence="2">Uncharacterized protein</fullName>
    </submittedName>
</protein>
<keyword evidence="3" id="KW-1185">Reference proteome</keyword>
<dbReference type="Proteomes" id="UP001151760">
    <property type="component" value="Unassembled WGS sequence"/>
</dbReference>
<proteinExistence type="predicted"/>
<evidence type="ECO:0000313" key="3">
    <source>
        <dbReference type="Proteomes" id="UP001151760"/>
    </source>
</evidence>
<evidence type="ECO:0000256" key="1">
    <source>
        <dbReference type="SAM" id="MobiDB-lite"/>
    </source>
</evidence>
<organism evidence="2 3">
    <name type="scientific">Tanacetum coccineum</name>
    <dbReference type="NCBI Taxonomy" id="301880"/>
    <lineage>
        <taxon>Eukaryota</taxon>
        <taxon>Viridiplantae</taxon>
        <taxon>Streptophyta</taxon>
        <taxon>Embryophyta</taxon>
        <taxon>Tracheophyta</taxon>
        <taxon>Spermatophyta</taxon>
        <taxon>Magnoliopsida</taxon>
        <taxon>eudicotyledons</taxon>
        <taxon>Gunneridae</taxon>
        <taxon>Pentapetalae</taxon>
        <taxon>asterids</taxon>
        <taxon>campanulids</taxon>
        <taxon>Asterales</taxon>
        <taxon>Asteraceae</taxon>
        <taxon>Asteroideae</taxon>
        <taxon>Anthemideae</taxon>
        <taxon>Anthemidinae</taxon>
        <taxon>Tanacetum</taxon>
    </lineage>
</organism>
<sequence length="408" mass="45926">MMAADGNIMRKTPKKAYDLIENMTLHHFQWDVEVYYDTTTGVRANYSETTSLLSAQIEEVEKSKINPLIREQSGAFLMGDKEIKFNPLKDIDDPVPIPRVSEKPLDSLDPISNTFDMTITNPLLNFDSEFTLNSDNPIFDIQNEESDESQTETIMEEVQIHSSQSTAQIAPPAAYFTANNDVGSSPNNAFSKPDPHAHDKTSPPGPFDGDKVIPKNQVVVVVGESDTRNTTQPPQYLHKDGYTKNGKQPELENHVGVGGYGYPAFIPLNIKNGAYALLKRDTFTDGSVKCTMTSMTASEPVVSLAVSPFSKDSGNKYVFPPTLRAFSDWWVRLLLEEILWDKKYDMDLYRCKDVLSIFNFVEIHSVQDRTNKFFEASRVRLICPVLLELLILCVKLVWGDPISFHLID</sequence>
<feature type="compositionally biased region" description="Polar residues" evidence="1">
    <location>
        <begin position="181"/>
        <end position="190"/>
    </location>
</feature>
<reference evidence="2" key="2">
    <citation type="submission" date="2022-01" db="EMBL/GenBank/DDBJ databases">
        <authorList>
            <person name="Yamashiro T."/>
            <person name="Shiraishi A."/>
            <person name="Satake H."/>
            <person name="Nakayama K."/>
        </authorList>
    </citation>
    <scope>NUCLEOTIDE SEQUENCE</scope>
</reference>
<accession>A0ABQ5GR85</accession>
<reference evidence="2" key="1">
    <citation type="journal article" date="2022" name="Int. J. Mol. Sci.">
        <title>Draft Genome of Tanacetum Coccineum: Genomic Comparison of Closely Related Tanacetum-Family Plants.</title>
        <authorList>
            <person name="Yamashiro T."/>
            <person name="Shiraishi A."/>
            <person name="Nakayama K."/>
            <person name="Satake H."/>
        </authorList>
    </citation>
    <scope>NUCLEOTIDE SEQUENCE</scope>
</reference>
<gene>
    <name evidence="2" type="ORF">Tco_1044466</name>
</gene>
<name>A0ABQ5GR85_9ASTR</name>
<comment type="caution">
    <text evidence="2">The sequence shown here is derived from an EMBL/GenBank/DDBJ whole genome shotgun (WGS) entry which is preliminary data.</text>
</comment>